<dbReference type="InterPro" id="IPR044004">
    <property type="entry name" value="TSP1_spondin_dom"/>
</dbReference>
<dbReference type="PANTHER" id="PTHR11311">
    <property type="entry name" value="SPONDIN"/>
    <property type="match status" value="1"/>
</dbReference>
<dbReference type="Pfam" id="PF19028">
    <property type="entry name" value="TSP1_spondin"/>
    <property type="match status" value="7"/>
</dbReference>
<feature type="region of interest" description="Disordered" evidence="15">
    <location>
        <begin position="1620"/>
        <end position="1643"/>
    </location>
</feature>
<feature type="domain" description="Spondin-like TSP1" evidence="17">
    <location>
        <begin position="1407"/>
        <end position="1466"/>
    </location>
</feature>
<evidence type="ECO:0000256" key="3">
    <source>
        <dbReference type="ARBA" id="ARBA00022475"/>
    </source>
</evidence>
<dbReference type="RefSeq" id="XP_008401358.1">
    <property type="nucleotide sequence ID" value="XM_008403136.2"/>
</dbReference>
<feature type="domain" description="Thrombospondin type-1" evidence="18">
    <location>
        <begin position="1511"/>
        <end position="1550"/>
    </location>
</feature>
<keyword evidence="8" id="KW-0221">Differentiation</keyword>
<dbReference type="FunFam" id="2.20.100.10:FF:000031">
    <property type="entry name" value="Thrombospondin type 1 domain containing 7A"/>
    <property type="match status" value="1"/>
</dbReference>
<dbReference type="FunFam" id="2.20.100.10:FF:000050">
    <property type="entry name" value="Thrombospondin type 1 domain containing 7B"/>
    <property type="match status" value="1"/>
</dbReference>
<dbReference type="FunFam" id="2.20.100.10:FF:000014">
    <property type="entry name" value="Thrombospondin type 1 domain containing 7A"/>
    <property type="match status" value="1"/>
</dbReference>
<feature type="domain" description="Spondin-like TSP1" evidence="17">
    <location>
        <begin position="189"/>
        <end position="238"/>
    </location>
</feature>
<feature type="domain" description="Spondin-like TSP1" evidence="17">
    <location>
        <begin position="631"/>
        <end position="689"/>
    </location>
</feature>
<dbReference type="GeneTree" id="ENSGT00940000159262"/>
<dbReference type="PROSITE" id="PS50092">
    <property type="entry name" value="TSP1"/>
    <property type="match status" value="13"/>
</dbReference>
<proteinExistence type="predicted"/>
<evidence type="ECO:0000256" key="1">
    <source>
        <dbReference type="ARBA" id="ARBA00004251"/>
    </source>
</evidence>
<keyword evidence="13" id="KW-0966">Cell projection</keyword>
<dbReference type="FunFam" id="2.20.100.10:FF:000015">
    <property type="entry name" value="Thrombospondin, type I, domain containing 7A"/>
    <property type="match status" value="1"/>
</dbReference>
<dbReference type="OrthoDB" id="5814848at2759"/>
<dbReference type="Ensembl" id="ENSPRET00000021697.1">
    <property type="protein sequence ID" value="ENSPREP00000021472.1"/>
    <property type="gene ID" value="ENSPREG00000014519.1"/>
</dbReference>
<dbReference type="Proteomes" id="UP000242638">
    <property type="component" value="Unassembled WGS sequence"/>
</dbReference>
<evidence type="ECO:0000256" key="12">
    <source>
        <dbReference type="ARBA" id="ARBA00023180"/>
    </source>
</evidence>
<name>A0A3P9PHZ4_POERE</name>
<dbReference type="InterPro" id="IPR036383">
    <property type="entry name" value="TSP1_rpt_sf"/>
</dbReference>
<dbReference type="InterPro" id="IPR056991">
    <property type="entry name" value="TSP1_TSH7A-B_C"/>
</dbReference>
<sequence length="1643" mass="182987">MGWTMTLKDDFGVSAWTRHTGNFLSLFLLISSLFSIPAHSDIVLSKAHHFSWKAGSWGQCVGEVCGSGGVQTRAIWCVHMEGWTTHNSHCQHVEKPESKRQCFKVCDWHQDLFEWEISDWGACVLVPFFSNELKMRTTECITAQHGIQRRNIHCVRTSNRSTVSIRICEFFSQKPPVEQACLIPCPQDCVVSDFTTWSSCSKTCGAGLQHRTRHVLAAPMYGGANCPNLTETRTCTNSVDCPVAEGEYQYSLKVGAWSKCRLPHNKDAVLNGRTTVDFGVGSNENNSITTQTLDSHHQLRHHQYHHNHQAQAHIRYPMSWELEVGYQTRHVRCARSDGKNVMLSLCTKDTSPLTFQACVMPKDCQTSDWSSWSFCSKTCRSTDLSPGYRVRTRIMTQIPHGEGKQCPALEEKEACNIIGDLLPKCPRYTWRTTDWGECRIRPLLGQQDRRRANISLLCGGGVQTRKTYCVQVPDDSAAHYKKEVSRPVNAWLCDGDDPPLAAQTCSVPCQHQCLLSQWSPWSACLHENCKEPQGKKGFRLRKREVLWESSNTLGTCPHLMEFIPCEDPACYLWQTQQKGKCIPTNSSCGPGTAVQNVTCVDAEGGDVPDGHCVEEPPPTEEACDVACSTDCVVGSWSSWSSCSHSCATKTAEGKQSRSRTVLAIPGKDGKACPPAPALQEWRVCNDHPCSVFYWEASEWGPCTEDASSKTNETSSRNETSACPVGVQSRNVSCMRMNAAPVLSKRCLESSRPETTRPCLFPCKKDCVVTPFSEWTACPASCLPDNSTAAMQSRYRIIIQTPANGGQECPDTLYEGRECDSVRVCPVFRWRMNKWHSCTLVPDSVRRGLSGSGEACGNGLETRGISCVWEDGEPANMTECLKWAGPFPSQIRECRVACKDDCTLTAWSKFSDCTGCGGSRTRRRSLVGRSKKKERCLNAEMYPLEENQTCPCNEFLSQPFGNWSACILPNPPVFESLHGWMRHREVKECGQGLRYRAVACVDQRGHLVNPVLCTDSGYIVEVCHIACPLDCKLSDWSSWSACSSSCGSGLKIRSKWLREKAFNGGRPCPKLDLKNQVYEAVPCNRECGQYEWRTEPWSICTINTVDDLPACGEGVQSRKIRCVMRGTASREDGSPDDSMCDPEEMPPRAQVCYLACPNDCVVSAWGAWSNCCPQCDAGSARNRSRQILRLPAVENAACPDLVQSEPCLLNSTYFTYQYRVSDWSTCQLSENAICGQGSRSRLLDCVQSDGKTVALQKCQQFGLINKLQLLESCVVDCPVSCILSDWSPWADCSHTCGTQGHSVRTRRILQEAQEEGRPCPSQLSQTKPCSIRPCYMWLLNDWSLCAVEGAKCGEGVRRRNLSCVVHWGNWHESPPPQPVDRELCGDVLRQQLQQEMEQPCFVPCPGDCHLTQWSTWSSCQLTCLEGRSFESTGRQARSRAVIIQAMENQGSCPHQVFETQPCKGGKCHSYQWKTGGWTNNERPVWCQRSDGVNVTGGCFPQKRPTTLRHCHPPCTKPFSHCTPSGVCGCEKGYTEVMTSHGFLDYCTRTPGVDNSKKADVKTNSGRLKPRPSQSNDLFSEWTLRPVGPDGRVKLWVYAVAIVGFIVVLFIATLSFLICKPSKTSKASPPPQKPLTLAYDGDVDM</sequence>
<keyword evidence="12" id="KW-0325">Glycoprotein</keyword>
<keyword evidence="9 16" id="KW-1133">Transmembrane helix</keyword>
<feature type="domain" description="Spondin-like TSP1" evidence="17">
    <location>
        <begin position="1280"/>
        <end position="1333"/>
    </location>
</feature>
<dbReference type="GO" id="GO:0005886">
    <property type="term" value="C:plasma membrane"/>
    <property type="evidence" value="ECO:0007669"/>
    <property type="project" value="UniProtKB-SubCell"/>
</dbReference>
<dbReference type="FunFam" id="2.20.100.10:FF:000018">
    <property type="entry name" value="Thrombospondin type 1 domain containing 7A"/>
    <property type="match status" value="1"/>
</dbReference>
<evidence type="ECO:0000256" key="8">
    <source>
        <dbReference type="ARBA" id="ARBA00022782"/>
    </source>
</evidence>
<reference evidence="19" key="2">
    <citation type="submission" date="2025-08" db="UniProtKB">
        <authorList>
            <consortium name="Ensembl"/>
        </authorList>
    </citation>
    <scope>IDENTIFICATION</scope>
    <source>
        <strain evidence="19">Guanapo</strain>
    </source>
</reference>
<dbReference type="OMA" id="WGPCSEN"/>
<dbReference type="FunFam" id="2.20.100.10:FF:000019">
    <property type="entry name" value="Thrombospondin type 1 domain containing 7A"/>
    <property type="match status" value="2"/>
</dbReference>
<protein>
    <recommendedName>
        <fullName evidence="14">Thrombospondin type-1 domain-containing protein 7A</fullName>
    </recommendedName>
</protein>
<evidence type="ECO:0000256" key="9">
    <source>
        <dbReference type="ARBA" id="ARBA00022989"/>
    </source>
</evidence>
<reference evidence="20" key="1">
    <citation type="submission" date="2013-11" db="EMBL/GenBank/DDBJ databases">
        <title>The genomic landscape of the Guanapo guppy.</title>
        <authorList>
            <person name="Kuenstner A."/>
            <person name="Dreyer C."/>
        </authorList>
    </citation>
    <scope>NUCLEOTIDE SEQUENCE</scope>
    <source>
        <strain evidence="20">Guanapo</strain>
    </source>
</reference>
<dbReference type="FunFam" id="2.20.100.10:FF:000017">
    <property type="entry name" value="Thrombospondin type 1 domain containing 7A"/>
    <property type="match status" value="1"/>
</dbReference>
<evidence type="ECO:0000313" key="19">
    <source>
        <dbReference type="Ensembl" id="ENSPREP00000021472.1"/>
    </source>
</evidence>
<evidence type="ECO:0000256" key="5">
    <source>
        <dbReference type="ARBA" id="ARBA00022692"/>
    </source>
</evidence>
<feature type="transmembrane region" description="Helical" evidence="16">
    <location>
        <begin position="1593"/>
        <end position="1617"/>
    </location>
</feature>
<dbReference type="GeneID" id="103460796"/>
<evidence type="ECO:0000313" key="20">
    <source>
        <dbReference type="Proteomes" id="UP000242638"/>
    </source>
</evidence>
<dbReference type="CTD" id="566298"/>
<keyword evidence="3" id="KW-1003">Cell membrane</keyword>
<dbReference type="InterPro" id="IPR051418">
    <property type="entry name" value="Spondin/Thrombospondin_T1"/>
</dbReference>
<evidence type="ECO:0000256" key="15">
    <source>
        <dbReference type="SAM" id="MobiDB-lite"/>
    </source>
</evidence>
<feature type="domain" description="Spondin-like TSP1" evidence="17">
    <location>
        <begin position="766"/>
        <end position="822"/>
    </location>
</feature>
<accession>A0A3P9PHZ4</accession>
<keyword evidence="6" id="KW-0732">Signal</keyword>
<dbReference type="Pfam" id="PF19030">
    <property type="entry name" value="TSP1_ADAMTS"/>
    <property type="match status" value="2"/>
</dbReference>
<evidence type="ECO:0000256" key="2">
    <source>
        <dbReference type="ARBA" id="ARBA00004316"/>
    </source>
</evidence>
<evidence type="ECO:0000256" key="16">
    <source>
        <dbReference type="SAM" id="Phobius"/>
    </source>
</evidence>
<organism evidence="19 20">
    <name type="scientific">Poecilia reticulata</name>
    <name type="common">Guppy</name>
    <name type="synonym">Acanthophacelus reticulatus</name>
    <dbReference type="NCBI Taxonomy" id="8081"/>
    <lineage>
        <taxon>Eukaryota</taxon>
        <taxon>Metazoa</taxon>
        <taxon>Chordata</taxon>
        <taxon>Craniata</taxon>
        <taxon>Vertebrata</taxon>
        <taxon>Euteleostomi</taxon>
        <taxon>Actinopterygii</taxon>
        <taxon>Neopterygii</taxon>
        <taxon>Teleostei</taxon>
        <taxon>Neoteleostei</taxon>
        <taxon>Acanthomorphata</taxon>
        <taxon>Ovalentaria</taxon>
        <taxon>Atherinomorphae</taxon>
        <taxon>Cyprinodontiformes</taxon>
        <taxon>Poeciliidae</taxon>
        <taxon>Poeciliinae</taxon>
        <taxon>Poecilia</taxon>
    </lineage>
</organism>
<dbReference type="GO" id="GO:0030154">
    <property type="term" value="P:cell differentiation"/>
    <property type="evidence" value="ECO:0007669"/>
    <property type="project" value="UniProtKB-KW"/>
</dbReference>
<evidence type="ECO:0000259" key="17">
    <source>
        <dbReference type="Pfam" id="PF19028"/>
    </source>
</evidence>
<dbReference type="InterPro" id="IPR000884">
    <property type="entry name" value="TSP1_rpt"/>
</dbReference>
<keyword evidence="7" id="KW-0677">Repeat</keyword>
<dbReference type="GO" id="GO:0030036">
    <property type="term" value="P:actin cytoskeleton organization"/>
    <property type="evidence" value="ECO:0007669"/>
    <property type="project" value="TreeGrafter"/>
</dbReference>
<feature type="domain" description="Spondin-like TSP1" evidence="17">
    <location>
        <begin position="364"/>
        <end position="416"/>
    </location>
</feature>
<keyword evidence="4" id="KW-0037">Angiogenesis</keyword>
<keyword evidence="5 16" id="KW-0812">Transmembrane</keyword>
<evidence type="ECO:0000259" key="18">
    <source>
        <dbReference type="Pfam" id="PF23308"/>
    </source>
</evidence>
<dbReference type="SMART" id="SM00209">
    <property type="entry name" value="TSP1"/>
    <property type="match status" value="13"/>
</dbReference>
<keyword evidence="20" id="KW-1185">Reference proteome</keyword>
<dbReference type="FunFam" id="2.20.100.10:FF:000027">
    <property type="entry name" value="Thrombospondin type 1 domain containing 7A"/>
    <property type="match status" value="1"/>
</dbReference>
<dbReference type="GO" id="GO:0001525">
    <property type="term" value="P:angiogenesis"/>
    <property type="evidence" value="ECO:0007669"/>
    <property type="project" value="UniProtKB-KW"/>
</dbReference>
<evidence type="ECO:0000256" key="13">
    <source>
        <dbReference type="ARBA" id="ARBA00023273"/>
    </source>
</evidence>
<evidence type="ECO:0000256" key="4">
    <source>
        <dbReference type="ARBA" id="ARBA00022657"/>
    </source>
</evidence>
<dbReference type="Gene3D" id="2.20.100.10">
    <property type="entry name" value="Thrombospondin type-1 (TSP1) repeat"/>
    <property type="match status" value="9"/>
</dbReference>
<dbReference type="PANTHER" id="PTHR11311:SF7">
    <property type="entry name" value="THROMBOSPONDIN TYPE-1 DOMAIN-CONTAINING PROTEIN 7B"/>
    <property type="match status" value="1"/>
</dbReference>
<feature type="domain" description="Spondin-like TSP1" evidence="17">
    <location>
        <begin position="1030"/>
        <end position="1075"/>
    </location>
</feature>
<evidence type="ECO:0000256" key="7">
    <source>
        <dbReference type="ARBA" id="ARBA00022737"/>
    </source>
</evidence>
<comment type="subcellular location">
    <subcellularLocation>
        <location evidence="1">Cell membrane</location>
        <topology evidence="1">Single-pass type I membrane protein</topology>
    </subcellularLocation>
    <subcellularLocation>
        <location evidence="2">Cell projection</location>
    </subcellularLocation>
</comment>
<dbReference type="SUPFAM" id="SSF82895">
    <property type="entry name" value="TSP-1 type 1 repeat"/>
    <property type="match status" value="9"/>
</dbReference>
<dbReference type="GO" id="GO:0042995">
    <property type="term" value="C:cell projection"/>
    <property type="evidence" value="ECO:0007669"/>
    <property type="project" value="UniProtKB-SubCell"/>
</dbReference>
<evidence type="ECO:0000256" key="10">
    <source>
        <dbReference type="ARBA" id="ARBA00023136"/>
    </source>
</evidence>
<reference evidence="19" key="3">
    <citation type="submission" date="2025-09" db="UniProtKB">
        <authorList>
            <consortium name="Ensembl"/>
        </authorList>
    </citation>
    <scope>IDENTIFICATION</scope>
    <source>
        <strain evidence="19">Guanapo</strain>
    </source>
</reference>
<evidence type="ECO:0000256" key="6">
    <source>
        <dbReference type="ARBA" id="ARBA00022729"/>
    </source>
</evidence>
<keyword evidence="10 16" id="KW-0472">Membrane</keyword>
<evidence type="ECO:0000256" key="11">
    <source>
        <dbReference type="ARBA" id="ARBA00023157"/>
    </source>
</evidence>
<keyword evidence="11" id="KW-1015">Disulfide bond</keyword>
<dbReference type="Pfam" id="PF23308">
    <property type="entry name" value="TSP1_TSH7A-B_C"/>
    <property type="match status" value="1"/>
</dbReference>
<evidence type="ECO:0000256" key="14">
    <source>
        <dbReference type="ARBA" id="ARBA00069078"/>
    </source>
</evidence>